<dbReference type="InterPro" id="IPR027417">
    <property type="entry name" value="P-loop_NTPase"/>
</dbReference>
<evidence type="ECO:0000256" key="4">
    <source>
        <dbReference type="ARBA" id="ARBA00022692"/>
    </source>
</evidence>
<reference evidence="14" key="2">
    <citation type="submission" date="2025-08" db="UniProtKB">
        <authorList>
            <consortium name="Ensembl"/>
        </authorList>
    </citation>
    <scope>IDENTIFICATION</scope>
</reference>
<evidence type="ECO:0000256" key="1">
    <source>
        <dbReference type="ARBA" id="ARBA00004127"/>
    </source>
</evidence>
<evidence type="ECO:0000256" key="6">
    <source>
        <dbReference type="ARBA" id="ARBA00022840"/>
    </source>
</evidence>
<keyword evidence="15" id="KW-1185">Reference proteome</keyword>
<dbReference type="SUPFAM" id="SSF52540">
    <property type="entry name" value="P-loop containing nucleoside triphosphate hydrolases"/>
    <property type="match status" value="1"/>
</dbReference>
<keyword evidence="8" id="KW-1278">Translocase</keyword>
<evidence type="ECO:0000256" key="11">
    <source>
        <dbReference type="SAM" id="Phobius"/>
    </source>
</evidence>
<evidence type="ECO:0000313" key="15">
    <source>
        <dbReference type="Proteomes" id="UP000265120"/>
    </source>
</evidence>
<feature type="transmembrane region" description="Helical" evidence="11">
    <location>
        <begin position="102"/>
        <end position="119"/>
    </location>
</feature>
<dbReference type="InParanoid" id="A0A3P8WUH9"/>
<reference evidence="14 15" key="1">
    <citation type="journal article" date="2014" name="Nat. Genet.">
        <title>Whole-genome sequence of a flatfish provides insights into ZW sex chromosome evolution and adaptation to a benthic lifestyle.</title>
        <authorList>
            <person name="Chen S."/>
            <person name="Zhang G."/>
            <person name="Shao C."/>
            <person name="Huang Q."/>
            <person name="Liu G."/>
            <person name="Zhang P."/>
            <person name="Song W."/>
            <person name="An N."/>
            <person name="Chalopin D."/>
            <person name="Volff J.N."/>
            <person name="Hong Y."/>
            <person name="Li Q."/>
            <person name="Sha Z."/>
            <person name="Zhou H."/>
            <person name="Xie M."/>
            <person name="Yu Q."/>
            <person name="Liu Y."/>
            <person name="Xiang H."/>
            <person name="Wang N."/>
            <person name="Wu K."/>
            <person name="Yang C."/>
            <person name="Zhou Q."/>
            <person name="Liao X."/>
            <person name="Yang L."/>
            <person name="Hu Q."/>
            <person name="Zhang J."/>
            <person name="Meng L."/>
            <person name="Jin L."/>
            <person name="Tian Y."/>
            <person name="Lian J."/>
            <person name="Yang J."/>
            <person name="Miao G."/>
            <person name="Liu S."/>
            <person name="Liang Z."/>
            <person name="Yan F."/>
            <person name="Li Y."/>
            <person name="Sun B."/>
            <person name="Zhang H."/>
            <person name="Zhang J."/>
            <person name="Zhu Y."/>
            <person name="Du M."/>
            <person name="Zhao Y."/>
            <person name="Schartl M."/>
            <person name="Tang Q."/>
            <person name="Wang J."/>
        </authorList>
    </citation>
    <scope>NUCLEOTIDE SEQUENCE</scope>
</reference>
<dbReference type="PANTHER" id="PTHR43394">
    <property type="entry name" value="ATP-DEPENDENT PERMEASE MDL1, MITOCHONDRIAL"/>
    <property type="match status" value="1"/>
</dbReference>
<dbReference type="InterPro" id="IPR003593">
    <property type="entry name" value="AAA+_ATPase"/>
</dbReference>
<organism evidence="14 15">
    <name type="scientific">Cynoglossus semilaevis</name>
    <name type="common">Tongue sole</name>
    <dbReference type="NCBI Taxonomy" id="244447"/>
    <lineage>
        <taxon>Eukaryota</taxon>
        <taxon>Metazoa</taxon>
        <taxon>Chordata</taxon>
        <taxon>Craniata</taxon>
        <taxon>Vertebrata</taxon>
        <taxon>Euteleostomi</taxon>
        <taxon>Actinopterygii</taxon>
        <taxon>Neopterygii</taxon>
        <taxon>Teleostei</taxon>
        <taxon>Neoteleostei</taxon>
        <taxon>Acanthomorphata</taxon>
        <taxon>Carangaria</taxon>
        <taxon>Pleuronectiformes</taxon>
        <taxon>Pleuronectoidei</taxon>
        <taxon>Cynoglossidae</taxon>
        <taxon>Cynoglossinae</taxon>
        <taxon>Cynoglossus</taxon>
    </lineage>
</organism>
<dbReference type="InterPro" id="IPR036640">
    <property type="entry name" value="ABC1_TM_sf"/>
</dbReference>
<dbReference type="FunFam" id="3.40.50.300:FF:000140">
    <property type="entry name" value="Lipid A export ATP-binding/permease protein MsbA"/>
    <property type="match status" value="1"/>
</dbReference>
<comment type="similarity">
    <text evidence="2">Belongs to the ABC transporter superfamily. ABCB family. MHC peptide exporter (TC 3.A.1.209) subfamily.</text>
</comment>
<dbReference type="FunFam" id="1.20.1560.10:FF:000058">
    <property type="entry name" value="ABC transporter B family member 25"/>
    <property type="match status" value="1"/>
</dbReference>
<dbReference type="SUPFAM" id="SSF90123">
    <property type="entry name" value="ABC transporter transmembrane region"/>
    <property type="match status" value="1"/>
</dbReference>
<feature type="domain" description="ABC transmembrane type-1" evidence="13">
    <location>
        <begin position="161"/>
        <end position="452"/>
    </location>
</feature>
<dbReference type="Pfam" id="PF00664">
    <property type="entry name" value="ABC_membrane"/>
    <property type="match status" value="1"/>
</dbReference>
<dbReference type="SMART" id="SM00382">
    <property type="entry name" value="AAA"/>
    <property type="match status" value="1"/>
</dbReference>
<dbReference type="Gene3D" id="3.40.50.300">
    <property type="entry name" value="P-loop containing nucleotide triphosphate hydrolases"/>
    <property type="match status" value="1"/>
</dbReference>
<dbReference type="Ensembl" id="ENSCSET00000030804.1">
    <property type="protein sequence ID" value="ENSCSEP00000030399.1"/>
    <property type="gene ID" value="ENSCSEG00000019423.1"/>
</dbReference>
<dbReference type="Gene3D" id="1.20.1560.10">
    <property type="entry name" value="ABC transporter type 1, transmembrane domain"/>
    <property type="match status" value="1"/>
</dbReference>
<keyword evidence="10 11" id="KW-0472">Membrane</keyword>
<feature type="transmembrane region" description="Helical" evidence="11">
    <location>
        <begin position="39"/>
        <end position="58"/>
    </location>
</feature>
<reference evidence="14" key="3">
    <citation type="submission" date="2025-09" db="UniProtKB">
        <authorList>
            <consortium name="Ensembl"/>
        </authorList>
    </citation>
    <scope>IDENTIFICATION</scope>
</reference>
<dbReference type="PROSITE" id="PS50929">
    <property type="entry name" value="ABC_TM1F"/>
    <property type="match status" value="1"/>
</dbReference>
<evidence type="ECO:0000256" key="2">
    <source>
        <dbReference type="ARBA" id="ARBA00006493"/>
    </source>
</evidence>
<evidence type="ECO:0000256" key="3">
    <source>
        <dbReference type="ARBA" id="ARBA00022448"/>
    </source>
</evidence>
<evidence type="ECO:0000256" key="9">
    <source>
        <dbReference type="ARBA" id="ARBA00022989"/>
    </source>
</evidence>
<dbReference type="GeneTree" id="ENSGT00940000155431"/>
<keyword evidence="6" id="KW-0067">ATP-binding</keyword>
<dbReference type="InterPro" id="IPR003439">
    <property type="entry name" value="ABC_transporter-like_ATP-bd"/>
</dbReference>
<dbReference type="AlphaFoldDB" id="A0A3P8WUH9"/>
<evidence type="ECO:0000259" key="13">
    <source>
        <dbReference type="PROSITE" id="PS50929"/>
    </source>
</evidence>
<feature type="transmembrane region" description="Helical" evidence="11">
    <location>
        <begin position="199"/>
        <end position="217"/>
    </location>
</feature>
<dbReference type="GO" id="GO:0016887">
    <property type="term" value="F:ATP hydrolysis activity"/>
    <property type="evidence" value="ECO:0007669"/>
    <property type="project" value="InterPro"/>
</dbReference>
<keyword evidence="5" id="KW-0547">Nucleotide-binding</keyword>
<dbReference type="STRING" id="244447.ENSCSEP00000030399"/>
<dbReference type="GO" id="GO:0015421">
    <property type="term" value="F:ABC-type oligopeptide transporter activity"/>
    <property type="evidence" value="ECO:0007669"/>
    <property type="project" value="TreeGrafter"/>
</dbReference>
<dbReference type="GO" id="GO:0005524">
    <property type="term" value="F:ATP binding"/>
    <property type="evidence" value="ECO:0007669"/>
    <property type="project" value="UniProtKB-KW"/>
</dbReference>
<evidence type="ECO:0000256" key="10">
    <source>
        <dbReference type="ARBA" id="ARBA00023136"/>
    </source>
</evidence>
<accession>A0A3P8WUH9</accession>
<name>A0A3P8WUH9_CYNSE</name>
<dbReference type="InterPro" id="IPR011527">
    <property type="entry name" value="ABC1_TM_dom"/>
</dbReference>
<evidence type="ECO:0000256" key="7">
    <source>
        <dbReference type="ARBA" id="ARBA00022856"/>
    </source>
</evidence>
<dbReference type="PIRSF" id="PIRSF002773">
    <property type="entry name" value="ABC_prm/ATPase_B"/>
    <property type="match status" value="1"/>
</dbReference>
<dbReference type="PROSITE" id="PS50893">
    <property type="entry name" value="ABC_TRANSPORTER_2"/>
    <property type="match status" value="1"/>
</dbReference>
<evidence type="ECO:0000259" key="12">
    <source>
        <dbReference type="PROSITE" id="PS50893"/>
    </source>
</evidence>
<dbReference type="PANTHER" id="PTHR43394:SF14">
    <property type="entry name" value="TRANSPORTER 2, ATP BINDING CASSETTE SUBFAMILY B"/>
    <property type="match status" value="1"/>
</dbReference>
<protein>
    <submittedName>
        <fullName evidence="14">Transporter associated with antigen processing, subunit type a</fullName>
    </submittedName>
</protein>
<sequence>MTFAAGVAALVCALCVDLTVFYARASVETPGVPVRLSVLWGFALLRFWALAAATRLTLGRVRRLLLRVITAHSLLPAVFETGSTALYPGEEAGGRCGRLADARCWLLFVAASLSAALFWEVTIPDSDEDAAAAAREQKKKARVQFLRVVKLYRPDYPLLGGGLVFLTLAVVCEMSIPFYTGQIIDILGSQYQRNQFRSALLFMGLYSLGSSLSLSLSPSSSLSAGCRGGILTCAIGSFTCRMKLQLFGALTKQEIGFFEVTKPGDITNRLSNDTVRMGESVCLNVNVLLRTFIRTVGMITLMMSLSWKLTLLILLETPVTGLVQNIYDTHDQRLQLAMQDSMAEASEAVREVLSNVNVVRSFNAEQHEAGRYGRSLVKTQDLKTRRGCFRAVSLLVQRLTGLCTQVLMLYYGRQFIQSGQMTVGSLLSFMLYQSDVGTNIRTLVYCVGATLKSVGAAERVFEYMDRRPVVSTDGTLRPDDLSGHVRFNRLTFAYPSNPDRTVLQDLSLELKPGRMTALVGPSGGGKTTCVSLLERFYEPQAGEILLDNEPLKSYDHGFLHRKVAMVGQDPVLFSGSIRDNIAYGLTDCSMEEVQEAARLAHAHDFIQQMGRGYDTEVGEGGGQLSKSEKQRIAIARALVRRPQIIILDEITSSLDTESESEVQQALSGLPDRTLLVIAHKLSTIEKADQIVVISGGVVEDRGSHQDLMEKKGSYYKLVEKLFAE</sequence>
<dbReference type="Pfam" id="PF00005">
    <property type="entry name" value="ABC_tran"/>
    <property type="match status" value="1"/>
</dbReference>
<keyword evidence="7" id="KW-0653">Protein transport</keyword>
<keyword evidence="4 11" id="KW-0812">Transmembrane</keyword>
<dbReference type="InterPro" id="IPR039421">
    <property type="entry name" value="Type_1_exporter"/>
</dbReference>
<dbReference type="Proteomes" id="UP000265120">
    <property type="component" value="Chromosome 18"/>
</dbReference>
<comment type="subcellular location">
    <subcellularLocation>
        <location evidence="1">Endomembrane system</location>
        <topology evidence="1">Multi-pass membrane protein</topology>
    </subcellularLocation>
</comment>
<keyword evidence="3" id="KW-0813">Transport</keyword>
<evidence type="ECO:0000256" key="8">
    <source>
        <dbReference type="ARBA" id="ARBA00022967"/>
    </source>
</evidence>
<feature type="domain" description="ABC transporter" evidence="12">
    <location>
        <begin position="485"/>
        <end position="720"/>
    </location>
</feature>
<evidence type="ECO:0000256" key="5">
    <source>
        <dbReference type="ARBA" id="ARBA00022741"/>
    </source>
</evidence>
<keyword evidence="7" id="KW-0571">Peptide transport</keyword>
<evidence type="ECO:0000313" key="14">
    <source>
        <dbReference type="Ensembl" id="ENSCSEP00000030399.1"/>
    </source>
</evidence>
<feature type="transmembrane region" description="Helical" evidence="11">
    <location>
        <begin position="156"/>
        <end position="179"/>
    </location>
</feature>
<dbReference type="GO" id="GO:0012505">
    <property type="term" value="C:endomembrane system"/>
    <property type="evidence" value="ECO:0007669"/>
    <property type="project" value="UniProtKB-SubCell"/>
</dbReference>
<proteinExistence type="inferred from homology"/>
<keyword evidence="9 11" id="KW-1133">Transmembrane helix</keyword>
<dbReference type="GO" id="GO:0016020">
    <property type="term" value="C:membrane"/>
    <property type="evidence" value="ECO:0007669"/>
    <property type="project" value="InterPro"/>
</dbReference>